<dbReference type="SUPFAM" id="SSF48592">
    <property type="entry name" value="GroEL equatorial domain-like"/>
    <property type="match status" value="1"/>
</dbReference>
<dbReference type="GO" id="GO:0051082">
    <property type="term" value="F:unfolded protein binding"/>
    <property type="evidence" value="ECO:0007669"/>
    <property type="project" value="UniProtKB-UniRule"/>
</dbReference>
<dbReference type="Pfam" id="PF00118">
    <property type="entry name" value="Cpn60_TCP1"/>
    <property type="match status" value="1"/>
</dbReference>
<accession>A0A1G2CIV2</accession>
<organism evidence="11 12">
    <name type="scientific">Candidatus Liptonbacteria bacterium RIFCSPLOWO2_01_FULL_56_20</name>
    <dbReference type="NCBI Taxonomy" id="1798652"/>
    <lineage>
        <taxon>Bacteria</taxon>
        <taxon>Candidatus Liptoniibacteriota</taxon>
    </lineage>
</organism>
<feature type="region of interest" description="Disordered" evidence="10">
    <location>
        <begin position="533"/>
        <end position="553"/>
    </location>
</feature>
<evidence type="ECO:0000256" key="2">
    <source>
        <dbReference type="ARBA" id="ARBA00022741"/>
    </source>
</evidence>
<dbReference type="EMBL" id="MHLC01000015">
    <property type="protein sequence ID" value="OGZ01299.1"/>
    <property type="molecule type" value="Genomic_DNA"/>
</dbReference>
<dbReference type="HAMAP" id="MF_00600">
    <property type="entry name" value="CH60"/>
    <property type="match status" value="1"/>
</dbReference>
<dbReference type="GO" id="GO:0016853">
    <property type="term" value="F:isomerase activity"/>
    <property type="evidence" value="ECO:0007669"/>
    <property type="project" value="UniProtKB-KW"/>
</dbReference>
<dbReference type="Proteomes" id="UP000178495">
    <property type="component" value="Unassembled WGS sequence"/>
</dbReference>
<evidence type="ECO:0000256" key="10">
    <source>
        <dbReference type="SAM" id="MobiDB-lite"/>
    </source>
</evidence>
<comment type="caution">
    <text evidence="11">The sequence shown here is derived from an EMBL/GenBank/DDBJ whole genome shotgun (WGS) entry which is preliminary data.</text>
</comment>
<dbReference type="InterPro" id="IPR027409">
    <property type="entry name" value="GroEL-like_apical_dom_sf"/>
</dbReference>
<evidence type="ECO:0000313" key="11">
    <source>
        <dbReference type="EMBL" id="OGZ01299.1"/>
    </source>
</evidence>
<dbReference type="NCBIfam" id="NF009489">
    <property type="entry name" value="PRK12851.1"/>
    <property type="match status" value="1"/>
</dbReference>
<comment type="similarity">
    <text evidence="1 6 7">Belongs to the chaperonin (HSP60) family.</text>
</comment>
<feature type="binding site" evidence="6">
    <location>
        <begin position="29"/>
        <end position="32"/>
    </location>
    <ligand>
        <name>ATP</name>
        <dbReference type="ChEBI" id="CHEBI:30616"/>
    </ligand>
</feature>
<keyword evidence="2 6" id="KW-0547">Nucleotide-binding</keyword>
<keyword evidence="9" id="KW-0175">Coiled coil</keyword>
<feature type="compositionally biased region" description="Gly residues" evidence="10">
    <location>
        <begin position="542"/>
        <end position="553"/>
    </location>
</feature>
<gene>
    <name evidence="6" type="primary">groEL</name>
    <name evidence="6" type="synonym">groL</name>
    <name evidence="11" type="ORF">A3A43_02200</name>
</gene>
<feature type="coiled-coil region" evidence="9">
    <location>
        <begin position="339"/>
        <end position="366"/>
    </location>
</feature>
<keyword evidence="3 6" id="KW-0067">ATP-binding</keyword>
<evidence type="ECO:0000256" key="6">
    <source>
        <dbReference type="HAMAP-Rule" id="MF_00600"/>
    </source>
</evidence>
<dbReference type="PROSITE" id="PS00296">
    <property type="entry name" value="CHAPERONINS_CPN60"/>
    <property type="match status" value="1"/>
</dbReference>
<feature type="binding site" evidence="6">
    <location>
        <begin position="86"/>
        <end position="90"/>
    </location>
    <ligand>
        <name>ATP</name>
        <dbReference type="ChEBI" id="CHEBI:30616"/>
    </ligand>
</feature>
<dbReference type="PANTHER" id="PTHR45633">
    <property type="entry name" value="60 KDA HEAT SHOCK PROTEIN, MITOCHONDRIAL"/>
    <property type="match status" value="1"/>
</dbReference>
<dbReference type="InterPro" id="IPR027413">
    <property type="entry name" value="GROEL-like_equatorial_sf"/>
</dbReference>
<dbReference type="GO" id="GO:0140662">
    <property type="term" value="F:ATP-dependent protein folding chaperone"/>
    <property type="evidence" value="ECO:0007669"/>
    <property type="project" value="InterPro"/>
</dbReference>
<evidence type="ECO:0000256" key="1">
    <source>
        <dbReference type="ARBA" id="ARBA00006607"/>
    </source>
</evidence>
<comment type="function">
    <text evidence="6 8">Together with its co-chaperonin GroES, plays an essential role in assisting protein folding. The GroEL-GroES system forms a nano-cage that allows encapsulation of the non-native substrate proteins and provides a physical environment optimized to promote and accelerate protein folding.</text>
</comment>
<dbReference type="GO" id="GO:0005737">
    <property type="term" value="C:cytoplasm"/>
    <property type="evidence" value="ECO:0007669"/>
    <property type="project" value="UniProtKB-SubCell"/>
</dbReference>
<comment type="caution">
    <text evidence="6">Lacks conserved residue(s) required for the propagation of feature annotation.</text>
</comment>
<dbReference type="FunFam" id="3.50.7.10:FF:000001">
    <property type="entry name" value="60 kDa chaperonin"/>
    <property type="match status" value="1"/>
</dbReference>
<evidence type="ECO:0000256" key="3">
    <source>
        <dbReference type="ARBA" id="ARBA00022840"/>
    </source>
</evidence>
<evidence type="ECO:0000256" key="9">
    <source>
        <dbReference type="SAM" id="Coils"/>
    </source>
</evidence>
<dbReference type="AlphaFoldDB" id="A0A1G2CIV2"/>
<dbReference type="NCBIfam" id="NF009487">
    <property type="entry name" value="PRK12849.1"/>
    <property type="match status" value="1"/>
</dbReference>
<keyword evidence="4 6" id="KW-0143">Chaperone</keyword>
<dbReference type="GO" id="GO:0005524">
    <property type="term" value="F:ATP binding"/>
    <property type="evidence" value="ECO:0007669"/>
    <property type="project" value="UniProtKB-UniRule"/>
</dbReference>
<reference evidence="11 12" key="1">
    <citation type="journal article" date="2016" name="Nat. Commun.">
        <title>Thousands of microbial genomes shed light on interconnected biogeochemical processes in an aquifer system.</title>
        <authorList>
            <person name="Anantharaman K."/>
            <person name="Brown C.T."/>
            <person name="Hug L.A."/>
            <person name="Sharon I."/>
            <person name="Castelle C.J."/>
            <person name="Probst A.J."/>
            <person name="Thomas B.C."/>
            <person name="Singh A."/>
            <person name="Wilkins M.J."/>
            <person name="Karaoz U."/>
            <person name="Brodie E.L."/>
            <person name="Williams K.H."/>
            <person name="Hubbard S.S."/>
            <person name="Banfield J.F."/>
        </authorList>
    </citation>
    <scope>NUCLEOTIDE SEQUENCE [LARGE SCALE GENOMIC DNA]</scope>
</reference>
<proteinExistence type="inferred from homology"/>
<dbReference type="CDD" id="cd03344">
    <property type="entry name" value="GroEL"/>
    <property type="match status" value="1"/>
</dbReference>
<evidence type="ECO:0000256" key="4">
    <source>
        <dbReference type="ARBA" id="ARBA00023186"/>
    </source>
</evidence>
<evidence type="ECO:0000313" key="12">
    <source>
        <dbReference type="Proteomes" id="UP000178495"/>
    </source>
</evidence>
<feature type="binding site" evidence="6">
    <location>
        <position position="415"/>
    </location>
    <ligand>
        <name>ATP</name>
        <dbReference type="ChEBI" id="CHEBI:30616"/>
    </ligand>
</feature>
<dbReference type="STRING" id="1798652.A3A43_02200"/>
<dbReference type="Gene3D" id="3.50.7.10">
    <property type="entry name" value="GroEL"/>
    <property type="match status" value="1"/>
</dbReference>
<dbReference type="NCBIfam" id="NF000592">
    <property type="entry name" value="PRK00013.1"/>
    <property type="match status" value="1"/>
</dbReference>
<dbReference type="PRINTS" id="PR00298">
    <property type="entry name" value="CHAPERONIN60"/>
</dbReference>
<dbReference type="InterPro" id="IPR001844">
    <property type="entry name" value="Cpn60/GroEL"/>
</dbReference>
<dbReference type="EC" id="5.6.1.7" evidence="6"/>
<evidence type="ECO:0000256" key="7">
    <source>
        <dbReference type="RuleBase" id="RU000418"/>
    </source>
</evidence>
<keyword evidence="5 6" id="KW-0413">Isomerase</keyword>
<dbReference type="Gene3D" id="3.30.260.10">
    <property type="entry name" value="TCP-1-like chaperonin intermediate domain"/>
    <property type="match status" value="1"/>
</dbReference>
<name>A0A1G2CIV2_9BACT</name>
<dbReference type="SUPFAM" id="SSF52029">
    <property type="entry name" value="GroEL apical domain-like"/>
    <property type="match status" value="1"/>
</dbReference>
<keyword evidence="6" id="KW-0963">Cytoplasm</keyword>
<comment type="subcellular location">
    <subcellularLocation>
        <location evidence="6">Cytoplasm</location>
    </subcellularLocation>
</comment>
<dbReference type="InterPro" id="IPR027410">
    <property type="entry name" value="TCP-1-like_intermed_sf"/>
</dbReference>
<feature type="binding site" evidence="6">
    <location>
        <position position="503"/>
    </location>
    <ligand>
        <name>ATP</name>
        <dbReference type="ChEBI" id="CHEBI:30616"/>
    </ligand>
</feature>
<dbReference type="InterPro" id="IPR002423">
    <property type="entry name" value="Cpn60/GroEL/TCP-1"/>
</dbReference>
<sequence>MAKQILFHEDARTALKKGIDKLANAVRMTLGPRGRAVVVEKGYGAPQVTFDGVTVAKEIELEDKRENLGADFIKQAAEKTNDNVGDGTTTAIVLAQAMIDAGEEAIRREGFNVIQLAEELREASKTVIASLEKERELINDNKKIKEVATLSAKQSEIGELIAQVMEKIGKEGVVTVEDSNTIGNSFEVVEGLQFDRGYVSAYMISNHERMEAALEDPYILVTDKKISSVSELLPLLEKIIQSGKKELVIIAEEIEGEALATLVVNKLRGIFNVLAVKAPGFGDRRKEMLQDIAVVTGAEFISEEVGKKLENVEPSHLGHAHRVVATKDATTIVGGKGDKREIEKRVAQLKAQVQKTDSEFDKEKLQERLGKLAGGVAVIKVGAPTESAQKELKQRVEDAVAATRAAMEEGIVPGGGIALFNVYLERMGGKPKKSDAPVAYAAESILGRALTAPLSAIVMNSGESPEEVIRELRERKMQGKDPWLGFNAVTNELANLKEAGIVDPLKVTKTAFVNALSVASNYLTVGAAITDIPEKKNPPPGGGGMPGGMGEDY</sequence>
<evidence type="ECO:0000256" key="5">
    <source>
        <dbReference type="ARBA" id="ARBA00023235"/>
    </source>
</evidence>
<protein>
    <recommendedName>
        <fullName evidence="6">Chaperonin GroEL</fullName>
        <ecNumber evidence="6">5.6.1.7</ecNumber>
    </recommendedName>
    <alternativeName>
        <fullName evidence="6">60 kDa chaperonin</fullName>
    </alternativeName>
    <alternativeName>
        <fullName evidence="6">Chaperonin-60</fullName>
        <shortName evidence="6">Cpn60</shortName>
    </alternativeName>
</protein>
<comment type="subunit">
    <text evidence="6 8">Forms a cylinder of 14 subunits composed of two heptameric rings stacked back-to-back. Interacts with the co-chaperonin GroES.</text>
</comment>
<evidence type="ECO:0000256" key="8">
    <source>
        <dbReference type="RuleBase" id="RU000419"/>
    </source>
</evidence>
<feature type="binding site" evidence="6">
    <location>
        <begin position="487"/>
        <end position="489"/>
    </location>
    <ligand>
        <name>ATP</name>
        <dbReference type="ChEBI" id="CHEBI:30616"/>
    </ligand>
</feature>
<dbReference type="NCBIfam" id="NF009488">
    <property type="entry name" value="PRK12850.1"/>
    <property type="match status" value="1"/>
</dbReference>
<dbReference type="InterPro" id="IPR018370">
    <property type="entry name" value="Chaperonin_Cpn60_CS"/>
</dbReference>
<dbReference type="Gene3D" id="1.10.560.10">
    <property type="entry name" value="GroEL-like equatorial domain"/>
    <property type="match status" value="1"/>
</dbReference>
<dbReference type="GO" id="GO:0042026">
    <property type="term" value="P:protein refolding"/>
    <property type="evidence" value="ECO:0007669"/>
    <property type="project" value="UniProtKB-UniRule"/>
</dbReference>
<dbReference type="NCBIfam" id="TIGR02348">
    <property type="entry name" value="GroEL"/>
    <property type="match status" value="1"/>
</dbReference>
<dbReference type="SUPFAM" id="SSF54849">
    <property type="entry name" value="GroEL-intermediate domain like"/>
    <property type="match status" value="1"/>
</dbReference>